<dbReference type="InterPro" id="IPR050272">
    <property type="entry name" value="Isochorismatase-like_hydrls"/>
</dbReference>
<dbReference type="EMBL" id="CP001769">
    <property type="protein sequence ID" value="ADB37953.1"/>
    <property type="molecule type" value="Genomic_DNA"/>
</dbReference>
<evidence type="ECO:0000313" key="3">
    <source>
        <dbReference type="EMBL" id="ADB37953.1"/>
    </source>
</evidence>
<dbReference type="KEGG" id="sli:Slin_1908"/>
<dbReference type="HOGENOM" id="CLU_068979_8_4_10"/>
<dbReference type="eggNOG" id="COG1335">
    <property type="taxonomic scope" value="Bacteria"/>
</dbReference>
<proteinExistence type="predicted"/>
<sequence length="205" mass="22649">MDTKNADLHGNAPDSSPVALLIIDMINDLEFPGGDELLEPASRIADRISELKQRAKEQSIPIIYANDNFGKWRSDFNEVVEHVLTDGVKGKYLAEVLKPDKDDYFVLKPKNSAFYETTLDMLLTYLQVKHVVITGLSTDSCVLFSANDAYMRDLKISIPADCVASINPAHTDDALAYMKRVLSADISPSAEVDLASLRQELASVD</sequence>
<gene>
    <name evidence="3" type="ordered locus">Slin_1908</name>
</gene>
<dbReference type="InterPro" id="IPR000868">
    <property type="entry name" value="Isochorismatase-like_dom"/>
</dbReference>
<protein>
    <submittedName>
        <fullName evidence="3">Isochorismatase hydrolase</fullName>
    </submittedName>
</protein>
<dbReference type="Proteomes" id="UP000002028">
    <property type="component" value="Chromosome"/>
</dbReference>
<dbReference type="Gene3D" id="3.40.50.850">
    <property type="entry name" value="Isochorismatase-like"/>
    <property type="match status" value="1"/>
</dbReference>
<dbReference type="GO" id="GO:0016787">
    <property type="term" value="F:hydrolase activity"/>
    <property type="evidence" value="ECO:0007669"/>
    <property type="project" value="UniProtKB-KW"/>
</dbReference>
<evidence type="ECO:0000259" key="2">
    <source>
        <dbReference type="Pfam" id="PF00857"/>
    </source>
</evidence>
<reference evidence="3 4" key="1">
    <citation type="journal article" date="2010" name="Stand. Genomic Sci.">
        <title>Complete genome sequence of Spirosoma linguale type strain (1).</title>
        <authorList>
            <person name="Lail K."/>
            <person name="Sikorski J."/>
            <person name="Saunders E."/>
            <person name="Lapidus A."/>
            <person name="Glavina Del Rio T."/>
            <person name="Copeland A."/>
            <person name="Tice H."/>
            <person name="Cheng J.-F."/>
            <person name="Lucas S."/>
            <person name="Nolan M."/>
            <person name="Bruce D."/>
            <person name="Goodwin L."/>
            <person name="Pitluck S."/>
            <person name="Ivanova N."/>
            <person name="Mavromatis K."/>
            <person name="Ovchinnikova G."/>
            <person name="Pati A."/>
            <person name="Chen A."/>
            <person name="Palaniappan K."/>
            <person name="Land M."/>
            <person name="Hauser L."/>
            <person name="Chang Y.-J."/>
            <person name="Jeffries C.D."/>
            <person name="Chain P."/>
            <person name="Brettin T."/>
            <person name="Detter J.C."/>
            <person name="Schuetze A."/>
            <person name="Rohde M."/>
            <person name="Tindall B.J."/>
            <person name="Goeker M."/>
            <person name="Bristow J."/>
            <person name="Eisen J.A."/>
            <person name="Markowitz V."/>
            <person name="Hugenholtz P."/>
            <person name="Kyrpides N.C."/>
            <person name="Klenk H.-P."/>
            <person name="Chen F."/>
        </authorList>
    </citation>
    <scope>NUCLEOTIDE SEQUENCE [LARGE SCALE GENOMIC DNA]</scope>
    <source>
        <strain evidence="4">ATCC 33905 / DSM 74 / LMG 10896 / Claus 1</strain>
    </source>
</reference>
<dbReference type="STRING" id="504472.Slin_1908"/>
<dbReference type="SUPFAM" id="SSF52499">
    <property type="entry name" value="Isochorismatase-like hydrolases"/>
    <property type="match status" value="1"/>
</dbReference>
<dbReference type="PANTHER" id="PTHR43540">
    <property type="entry name" value="PEROXYUREIDOACRYLATE/UREIDOACRYLATE AMIDOHYDROLASE-RELATED"/>
    <property type="match status" value="1"/>
</dbReference>
<dbReference type="InterPro" id="IPR036380">
    <property type="entry name" value="Isochorismatase-like_sf"/>
</dbReference>
<dbReference type="RefSeq" id="WP_012926503.1">
    <property type="nucleotide sequence ID" value="NC_013730.1"/>
</dbReference>
<keyword evidence="4" id="KW-1185">Reference proteome</keyword>
<dbReference type="PANTHER" id="PTHR43540:SF6">
    <property type="entry name" value="ISOCHORISMATASE-LIKE DOMAIN-CONTAINING PROTEIN"/>
    <property type="match status" value="1"/>
</dbReference>
<accession>D2QBS4</accession>
<feature type="domain" description="Isochorismatase-like" evidence="2">
    <location>
        <begin position="19"/>
        <end position="180"/>
    </location>
</feature>
<dbReference type="AlphaFoldDB" id="D2QBS4"/>
<organism evidence="3 4">
    <name type="scientific">Spirosoma linguale (strain ATCC 33905 / DSM 74 / LMG 10896 / Claus 1)</name>
    <dbReference type="NCBI Taxonomy" id="504472"/>
    <lineage>
        <taxon>Bacteria</taxon>
        <taxon>Pseudomonadati</taxon>
        <taxon>Bacteroidota</taxon>
        <taxon>Cytophagia</taxon>
        <taxon>Cytophagales</taxon>
        <taxon>Cytophagaceae</taxon>
        <taxon>Spirosoma</taxon>
    </lineage>
</organism>
<evidence type="ECO:0000256" key="1">
    <source>
        <dbReference type="ARBA" id="ARBA00022801"/>
    </source>
</evidence>
<dbReference type="Pfam" id="PF00857">
    <property type="entry name" value="Isochorismatase"/>
    <property type="match status" value="1"/>
</dbReference>
<keyword evidence="1 3" id="KW-0378">Hydrolase</keyword>
<name>D2QBS4_SPILD</name>
<evidence type="ECO:0000313" key="4">
    <source>
        <dbReference type="Proteomes" id="UP000002028"/>
    </source>
</evidence>
<dbReference type="CDD" id="cd00431">
    <property type="entry name" value="cysteine_hydrolases"/>
    <property type="match status" value="1"/>
</dbReference>